<gene>
    <name evidence="1" type="ORF">ACFFVF_11700</name>
</gene>
<organism evidence="1 2">
    <name type="scientific">Flavobacterium jumunjinense</name>
    <dbReference type="NCBI Taxonomy" id="998845"/>
    <lineage>
        <taxon>Bacteria</taxon>
        <taxon>Pseudomonadati</taxon>
        <taxon>Bacteroidota</taxon>
        <taxon>Flavobacteriia</taxon>
        <taxon>Flavobacteriales</taxon>
        <taxon>Flavobacteriaceae</taxon>
        <taxon>Flavobacterium</taxon>
    </lineage>
</organism>
<protein>
    <recommendedName>
        <fullName evidence="3">Lipoprotein</fullName>
    </recommendedName>
</protein>
<dbReference type="EMBL" id="JBHMEY010000039">
    <property type="protein sequence ID" value="MFB9097184.1"/>
    <property type="molecule type" value="Genomic_DNA"/>
</dbReference>
<comment type="caution">
    <text evidence="1">The sequence shown here is derived from an EMBL/GenBank/DDBJ whole genome shotgun (WGS) entry which is preliminary data.</text>
</comment>
<accession>A0ABV5GPG6</accession>
<dbReference type="Proteomes" id="UP001589607">
    <property type="component" value="Unassembled WGS sequence"/>
</dbReference>
<evidence type="ECO:0000313" key="2">
    <source>
        <dbReference type="Proteomes" id="UP001589607"/>
    </source>
</evidence>
<evidence type="ECO:0008006" key="3">
    <source>
        <dbReference type="Google" id="ProtNLM"/>
    </source>
</evidence>
<name>A0ABV5GPG6_9FLAO</name>
<sequence>MNKISHSIIKRYIFIFFILGCKNDTDKKIEIKNIDTNLISNENLKKEQITLNDIDEFEFLINKLLSEKIISNDKSQKIDTINIIEHPLVIKLKKRGVIGKKNIEGKVLTYNFNCYNSDVQNKFQILYFNNDIEALENYKIFNTWVSSSSFFEKPYKFFFRFKNKIYYVTSDSKLTCSGKVIESLAMYFEYKVDYFRKYYSSGLLANQIK</sequence>
<reference evidence="1 2" key="1">
    <citation type="submission" date="2024-09" db="EMBL/GenBank/DDBJ databases">
        <authorList>
            <person name="Sun Q."/>
            <person name="Mori K."/>
        </authorList>
    </citation>
    <scope>NUCLEOTIDE SEQUENCE [LARGE SCALE GENOMIC DNA]</scope>
    <source>
        <strain evidence="1 2">CECT 7955</strain>
    </source>
</reference>
<dbReference type="RefSeq" id="WP_236458209.1">
    <property type="nucleotide sequence ID" value="NZ_CBCSGE010000015.1"/>
</dbReference>
<keyword evidence="2" id="KW-1185">Reference proteome</keyword>
<proteinExistence type="predicted"/>
<evidence type="ECO:0000313" key="1">
    <source>
        <dbReference type="EMBL" id="MFB9097184.1"/>
    </source>
</evidence>